<sequence length="354" mass="37604">MRNPWIETPLIESAALSKTAGCKVFLKLELLQPSGSFKSRGVGFLILHSRLDPENDGKQLHFYIASGGNAGLAAVLAARDIGCPCTVVVPHSTKPAMVTKLRAIGATDVLQHGSNWFEADTYLRQNFIDNQDQQPDAAQRKNIHLPPFDHPKVWEGAATMVEEIARQLPPLEESTSDAFPADAIVCSVGGGGLFNGVVEGLETCLQSWKMAAGKDVYVVAAETEGAHSLAHSIRHGSLQSLPAITSQATSLGALRVAPRTLQYAQAPPAGVKVVSAVGSDADAAHGVVRLADEHRLQVELACGISVQVATAETLRELVPDLKPQSRVVVVVCGGSNVTAETIAEYRQKLNGGWT</sequence>
<dbReference type="Proteomes" id="UP001177260">
    <property type="component" value="Unassembled WGS sequence"/>
</dbReference>
<gene>
    <name evidence="1" type="primary">CHA1_2</name>
    <name evidence="1" type="ORF">N8T08_009396</name>
</gene>
<keyword evidence="2" id="KW-1185">Reference proteome</keyword>
<name>A0ACC3ATE8_9EURO</name>
<dbReference type="EMBL" id="JAOPJF010000069">
    <property type="protein sequence ID" value="KAK1141120.1"/>
    <property type="molecule type" value="Genomic_DNA"/>
</dbReference>
<evidence type="ECO:0000313" key="2">
    <source>
        <dbReference type="Proteomes" id="UP001177260"/>
    </source>
</evidence>
<keyword evidence="1" id="KW-0456">Lyase</keyword>
<protein>
    <submittedName>
        <fullName evidence="1">Catabolic L-serine/threonine dehydratase</fullName>
        <ecNumber evidence="1">4.3.1.1</ecNumber>
    </submittedName>
</protein>
<comment type="caution">
    <text evidence="1">The sequence shown here is derived from an EMBL/GenBank/DDBJ whole genome shotgun (WGS) entry which is preliminary data.</text>
</comment>
<organism evidence="1 2">
    <name type="scientific">Aspergillus melleus</name>
    <dbReference type="NCBI Taxonomy" id="138277"/>
    <lineage>
        <taxon>Eukaryota</taxon>
        <taxon>Fungi</taxon>
        <taxon>Dikarya</taxon>
        <taxon>Ascomycota</taxon>
        <taxon>Pezizomycotina</taxon>
        <taxon>Eurotiomycetes</taxon>
        <taxon>Eurotiomycetidae</taxon>
        <taxon>Eurotiales</taxon>
        <taxon>Aspergillaceae</taxon>
        <taxon>Aspergillus</taxon>
        <taxon>Aspergillus subgen. Circumdati</taxon>
    </lineage>
</organism>
<reference evidence="1 2" key="1">
    <citation type="journal article" date="2023" name="ACS Omega">
        <title>Identification of the Neoaspergillic Acid Biosynthesis Gene Cluster by Establishing an In Vitro CRISPR-Ribonucleoprotein Genetic System in Aspergillus melleus.</title>
        <authorList>
            <person name="Yuan B."/>
            <person name="Grau M.F."/>
            <person name="Murata R.M."/>
            <person name="Torok T."/>
            <person name="Venkateswaran K."/>
            <person name="Stajich J.E."/>
            <person name="Wang C.C.C."/>
        </authorList>
    </citation>
    <scope>NUCLEOTIDE SEQUENCE [LARGE SCALE GENOMIC DNA]</scope>
    <source>
        <strain evidence="1 2">IMV 1140</strain>
    </source>
</reference>
<accession>A0ACC3ATE8</accession>
<proteinExistence type="predicted"/>
<dbReference type="EC" id="4.3.1.1" evidence="1"/>
<evidence type="ECO:0000313" key="1">
    <source>
        <dbReference type="EMBL" id="KAK1141120.1"/>
    </source>
</evidence>